<dbReference type="Proteomes" id="UP000464644">
    <property type="component" value="Chromosome"/>
</dbReference>
<evidence type="ECO:0000313" key="1">
    <source>
        <dbReference type="EMBL" id="QHF01206.1"/>
    </source>
</evidence>
<reference evidence="1 2" key="1">
    <citation type="journal article" date="2014" name="Genome Announc.">
        <title>Draft Genome Sequences of a Phylogenetically Diverse Suite of Pseudomonas syringae Strains from Multiple Source Populations.</title>
        <authorList>
            <person name="Baltrus D.A."/>
            <person name="Yourstone S."/>
            <person name="Lind A."/>
            <person name="Guilbaud C."/>
            <person name="Sands D.C."/>
            <person name="Jones C.D."/>
            <person name="Morris C.E."/>
            <person name="Dangl J.L."/>
        </authorList>
    </citation>
    <scope>NUCLEOTIDE SEQUENCE [LARGE SCALE GENOMIC DNA]</scope>
    <source>
        <strain evidence="1 2">CC1524</strain>
    </source>
</reference>
<name>A0ABX6H6U3_9PSED</name>
<accession>A0ABX6H6U3</accession>
<sequence>MQTEHLSGSDWKASTRNQKLLAMAVIGGALIGYQVHKTPDARTRLEQLTNEAHGQGDITDQDAEIVAQLLAKTPIPFLVQHRGISHVSPA</sequence>
<dbReference type="EMBL" id="CP047265">
    <property type="protein sequence ID" value="QHF01206.1"/>
    <property type="molecule type" value="Genomic_DNA"/>
</dbReference>
<evidence type="ECO:0008006" key="3">
    <source>
        <dbReference type="Google" id="ProtNLM"/>
    </source>
</evidence>
<gene>
    <name evidence="1" type="ORF">N015_01810</name>
</gene>
<evidence type="ECO:0000313" key="2">
    <source>
        <dbReference type="Proteomes" id="UP000464644"/>
    </source>
</evidence>
<keyword evidence="2" id="KW-1185">Reference proteome</keyword>
<dbReference type="RefSeq" id="WP_024687785.1">
    <property type="nucleotide sequence ID" value="NZ_CP047265.1"/>
</dbReference>
<proteinExistence type="predicted"/>
<protein>
    <recommendedName>
        <fullName evidence="3">YtxH-like protein</fullName>
    </recommendedName>
</protein>
<organism evidence="1 2">
    <name type="scientific">Pseudomonas asturiensis</name>
    <dbReference type="NCBI Taxonomy" id="1190415"/>
    <lineage>
        <taxon>Bacteria</taxon>
        <taxon>Pseudomonadati</taxon>
        <taxon>Pseudomonadota</taxon>
        <taxon>Gammaproteobacteria</taxon>
        <taxon>Pseudomonadales</taxon>
        <taxon>Pseudomonadaceae</taxon>
        <taxon>Pseudomonas</taxon>
    </lineage>
</organism>